<name>A0A1Y1WJ86_9FUNG</name>
<dbReference type="GeneID" id="63808276"/>
<keyword evidence="3" id="KW-1185">Reference proteome</keyword>
<evidence type="ECO:0000313" key="2">
    <source>
        <dbReference type="EMBL" id="ORX73553.1"/>
    </source>
</evidence>
<organism evidence="2 3">
    <name type="scientific">Linderina pennispora</name>
    <dbReference type="NCBI Taxonomy" id="61395"/>
    <lineage>
        <taxon>Eukaryota</taxon>
        <taxon>Fungi</taxon>
        <taxon>Fungi incertae sedis</taxon>
        <taxon>Zoopagomycota</taxon>
        <taxon>Kickxellomycotina</taxon>
        <taxon>Kickxellomycetes</taxon>
        <taxon>Kickxellales</taxon>
        <taxon>Kickxellaceae</taxon>
        <taxon>Linderina</taxon>
    </lineage>
</organism>
<sequence length="112" mass="11892">MKSLPPALAPAATTHRWWHTSQSATTSPLPISQPPLPHYSATTLAMANPSLSYPYHYSQPAYSASQQYVHEQQRAESAGMLSAEQPQSAVAAQPATASGIDSFGSYCGKLAC</sequence>
<dbReference type="RefSeq" id="XP_040746764.1">
    <property type="nucleotide sequence ID" value="XM_040891628.1"/>
</dbReference>
<evidence type="ECO:0000256" key="1">
    <source>
        <dbReference type="SAM" id="MobiDB-lite"/>
    </source>
</evidence>
<feature type="compositionally biased region" description="Low complexity" evidence="1">
    <location>
        <begin position="1"/>
        <end position="12"/>
    </location>
</feature>
<comment type="caution">
    <text evidence="2">The sequence shown here is derived from an EMBL/GenBank/DDBJ whole genome shotgun (WGS) entry which is preliminary data.</text>
</comment>
<feature type="region of interest" description="Disordered" evidence="1">
    <location>
        <begin position="1"/>
        <end position="33"/>
    </location>
</feature>
<protein>
    <submittedName>
        <fullName evidence="2">Uncharacterized protein</fullName>
    </submittedName>
</protein>
<dbReference type="Proteomes" id="UP000193922">
    <property type="component" value="Unassembled WGS sequence"/>
</dbReference>
<feature type="compositionally biased region" description="Polar residues" evidence="1">
    <location>
        <begin position="19"/>
        <end position="30"/>
    </location>
</feature>
<reference evidence="2 3" key="1">
    <citation type="submission" date="2016-07" db="EMBL/GenBank/DDBJ databases">
        <title>Pervasive Adenine N6-methylation of Active Genes in Fungi.</title>
        <authorList>
            <consortium name="DOE Joint Genome Institute"/>
            <person name="Mondo S.J."/>
            <person name="Dannebaum R.O."/>
            <person name="Kuo R.C."/>
            <person name="Labutti K."/>
            <person name="Haridas S."/>
            <person name="Kuo A."/>
            <person name="Salamov A."/>
            <person name="Ahrendt S.R."/>
            <person name="Lipzen A."/>
            <person name="Sullivan W."/>
            <person name="Andreopoulos W.B."/>
            <person name="Clum A."/>
            <person name="Lindquist E."/>
            <person name="Daum C."/>
            <person name="Ramamoorthy G.K."/>
            <person name="Gryganskyi A."/>
            <person name="Culley D."/>
            <person name="Magnuson J.K."/>
            <person name="James T.Y."/>
            <person name="O'Malley M.A."/>
            <person name="Stajich J.E."/>
            <person name="Spatafora J.W."/>
            <person name="Visel A."/>
            <person name="Grigoriev I.V."/>
        </authorList>
    </citation>
    <scope>NUCLEOTIDE SEQUENCE [LARGE SCALE GENOMIC DNA]</scope>
    <source>
        <strain evidence="2 3">ATCC 12442</strain>
    </source>
</reference>
<dbReference type="EMBL" id="MCFD01000001">
    <property type="protein sequence ID" value="ORX73553.1"/>
    <property type="molecule type" value="Genomic_DNA"/>
</dbReference>
<evidence type="ECO:0000313" key="3">
    <source>
        <dbReference type="Proteomes" id="UP000193922"/>
    </source>
</evidence>
<gene>
    <name evidence="2" type="ORF">DL89DRAFT_401</name>
</gene>
<dbReference type="AlphaFoldDB" id="A0A1Y1WJ86"/>
<accession>A0A1Y1WJ86</accession>
<proteinExistence type="predicted"/>